<dbReference type="InterPro" id="IPR003735">
    <property type="entry name" value="Metal_Tscrpt_repr"/>
</dbReference>
<protein>
    <recommendedName>
        <fullName evidence="4">Copper-sensing transcriptional repressor CsoR</fullName>
    </recommendedName>
</protein>
<evidence type="ECO:0008006" key="4">
    <source>
        <dbReference type="Google" id="ProtNLM"/>
    </source>
</evidence>
<name>C6LEN5_9FIRM</name>
<dbReference type="InterPro" id="IPR038390">
    <property type="entry name" value="Metal_Tscrpt_repr_sf"/>
</dbReference>
<dbReference type="PANTHER" id="PTHR33677:SF3">
    <property type="entry name" value="COPPER-SENSING TRANSCRIPTIONAL REPRESSOR RICR"/>
    <property type="match status" value="1"/>
</dbReference>
<organism evidence="2 3">
    <name type="scientific">Marvinbryantia formatexigens DSM 14469</name>
    <dbReference type="NCBI Taxonomy" id="478749"/>
    <lineage>
        <taxon>Bacteria</taxon>
        <taxon>Bacillati</taxon>
        <taxon>Bacillota</taxon>
        <taxon>Clostridia</taxon>
        <taxon>Lachnospirales</taxon>
        <taxon>Lachnospiraceae</taxon>
        <taxon>Marvinbryantia</taxon>
    </lineage>
</organism>
<evidence type="ECO:0000313" key="2">
    <source>
        <dbReference type="EMBL" id="EET61018.1"/>
    </source>
</evidence>
<accession>C6LEN5</accession>
<dbReference type="Gene3D" id="1.20.58.1000">
    <property type="entry name" value="Metal-sensitive repressor, helix protomer"/>
    <property type="match status" value="1"/>
</dbReference>
<proteinExistence type="predicted"/>
<gene>
    <name evidence="2" type="ORF">BRYFOR_07085</name>
</gene>
<dbReference type="eggNOG" id="COG1937">
    <property type="taxonomic scope" value="Bacteria"/>
</dbReference>
<dbReference type="STRING" id="168384.SAMN05660368_00308"/>
<sequence>MSGQGEKPRKHTHVLEDGTVIEHTHGAAESAAPHSEAADGHAHSHGNDAAHTHSHDGAGHSHDGAGHSHGAESVHTHSHGNSVAHTHSHDGAGHSHGAESVHTHSHGAEGGHAHSHTHTHDPEHVKSVLNRISRAIGHLESIKRMVEDGRDCSEVLIQLSAVKAAINNTGKVILQDHIAHCLVDAVETGDMETIEELNKAIDRFIK</sequence>
<reference evidence="2" key="1">
    <citation type="submission" date="2009-07" db="EMBL/GenBank/DDBJ databases">
        <authorList>
            <person name="Weinstock G."/>
            <person name="Sodergren E."/>
            <person name="Clifton S."/>
            <person name="Fulton L."/>
            <person name="Fulton B."/>
            <person name="Courtney L."/>
            <person name="Fronick C."/>
            <person name="Harrison M."/>
            <person name="Strong C."/>
            <person name="Farmer C."/>
            <person name="Delahaunty K."/>
            <person name="Markovic C."/>
            <person name="Hall O."/>
            <person name="Minx P."/>
            <person name="Tomlinson C."/>
            <person name="Mitreva M."/>
            <person name="Nelson J."/>
            <person name="Hou S."/>
            <person name="Wollam A."/>
            <person name="Pepin K.H."/>
            <person name="Johnson M."/>
            <person name="Bhonagiri V."/>
            <person name="Nash W.E."/>
            <person name="Warren W."/>
            <person name="Chinwalla A."/>
            <person name="Mardis E.R."/>
            <person name="Wilson R.K."/>
        </authorList>
    </citation>
    <scope>NUCLEOTIDE SEQUENCE [LARGE SCALE GENOMIC DNA]</scope>
    <source>
        <strain evidence="2">DSM 14469</strain>
    </source>
</reference>
<dbReference type="AlphaFoldDB" id="C6LEN5"/>
<dbReference type="Proteomes" id="UP000005561">
    <property type="component" value="Unassembled WGS sequence"/>
</dbReference>
<dbReference type="CDD" id="cd10158">
    <property type="entry name" value="CsoR-like_DUF156_1"/>
    <property type="match status" value="1"/>
</dbReference>
<evidence type="ECO:0000313" key="3">
    <source>
        <dbReference type="Proteomes" id="UP000005561"/>
    </source>
</evidence>
<feature type="compositionally biased region" description="Basic and acidic residues" evidence="1">
    <location>
        <begin position="87"/>
        <end position="124"/>
    </location>
</feature>
<dbReference type="PANTHER" id="PTHR33677">
    <property type="entry name" value="TRANSCRIPTIONAL REPRESSOR FRMR-RELATED"/>
    <property type="match status" value="1"/>
</dbReference>
<feature type="region of interest" description="Disordered" evidence="1">
    <location>
        <begin position="25"/>
        <end position="124"/>
    </location>
</feature>
<keyword evidence="3" id="KW-1185">Reference proteome</keyword>
<dbReference type="EMBL" id="ACCL02000008">
    <property type="protein sequence ID" value="EET61018.1"/>
    <property type="molecule type" value="Genomic_DNA"/>
</dbReference>
<dbReference type="GO" id="GO:0046872">
    <property type="term" value="F:metal ion binding"/>
    <property type="evidence" value="ECO:0007669"/>
    <property type="project" value="InterPro"/>
</dbReference>
<feature type="compositionally biased region" description="Basic and acidic residues" evidence="1">
    <location>
        <begin position="36"/>
        <end position="75"/>
    </location>
</feature>
<dbReference type="GO" id="GO:0003677">
    <property type="term" value="F:DNA binding"/>
    <property type="evidence" value="ECO:0007669"/>
    <property type="project" value="InterPro"/>
</dbReference>
<dbReference type="Pfam" id="PF02583">
    <property type="entry name" value="Trns_repr_metal"/>
    <property type="match status" value="1"/>
</dbReference>
<dbReference type="GO" id="GO:0045892">
    <property type="term" value="P:negative regulation of DNA-templated transcription"/>
    <property type="evidence" value="ECO:0007669"/>
    <property type="project" value="UniProtKB-ARBA"/>
</dbReference>
<evidence type="ECO:0000256" key="1">
    <source>
        <dbReference type="SAM" id="MobiDB-lite"/>
    </source>
</evidence>
<comment type="caution">
    <text evidence="2">The sequence shown here is derived from an EMBL/GenBank/DDBJ whole genome shotgun (WGS) entry which is preliminary data.</text>
</comment>